<feature type="compositionally biased region" description="Low complexity" evidence="1">
    <location>
        <begin position="42"/>
        <end position="70"/>
    </location>
</feature>
<dbReference type="AlphaFoldDB" id="A0A4R6SA41"/>
<gene>
    <name evidence="4" type="ORF">EDF62_0510</name>
</gene>
<reference evidence="4 5" key="1">
    <citation type="submission" date="2019-03" db="EMBL/GenBank/DDBJ databases">
        <title>Genomic analyses of the natural microbiome of Caenorhabditis elegans.</title>
        <authorList>
            <person name="Samuel B."/>
        </authorList>
    </citation>
    <scope>NUCLEOTIDE SEQUENCE [LARGE SCALE GENOMIC DNA]</scope>
    <source>
        <strain evidence="4 5">JUb18</strain>
    </source>
</reference>
<dbReference type="RefSeq" id="WP_133615626.1">
    <property type="nucleotide sequence ID" value="NZ_SNYA01000001.1"/>
</dbReference>
<comment type="caution">
    <text evidence="4">The sequence shown here is derived from an EMBL/GenBank/DDBJ whole genome shotgun (WGS) entry which is preliminary data.</text>
</comment>
<dbReference type="EMBL" id="SNYA01000001">
    <property type="protein sequence ID" value="TDP95816.1"/>
    <property type="molecule type" value="Genomic_DNA"/>
</dbReference>
<feature type="transmembrane region" description="Helical" evidence="2">
    <location>
        <begin position="92"/>
        <end position="115"/>
    </location>
</feature>
<evidence type="ECO:0000259" key="3">
    <source>
        <dbReference type="Pfam" id="PF13828"/>
    </source>
</evidence>
<dbReference type="InterPro" id="IPR025241">
    <property type="entry name" value="DUF4190"/>
</dbReference>
<keyword evidence="2" id="KW-1133">Transmembrane helix</keyword>
<feature type="region of interest" description="Disordered" evidence="1">
    <location>
        <begin position="1"/>
        <end position="82"/>
    </location>
</feature>
<dbReference type="Pfam" id="PF13828">
    <property type="entry name" value="DUF4190"/>
    <property type="match status" value="1"/>
</dbReference>
<feature type="compositionally biased region" description="Polar residues" evidence="1">
    <location>
        <begin position="73"/>
        <end position="82"/>
    </location>
</feature>
<sequence>MSTPQHPEPGANVPQQPGYVPAGSPASETAQPTVPLPPFPGQPQQAPAQQPFAQQAPQQRQPAPAYAQPAYSAGQTPASVPQGTTLDKTNTFAFLSIILAFIAPVAGIVFGHMGLSQIKRTGDSGRGIALTGLIISYAWFAFIAVFMVLYVGFIMLMIGSIADSASSFGYNY</sequence>
<organism evidence="4 5">
    <name type="scientific">Leucobacter luti</name>
    <dbReference type="NCBI Taxonomy" id="340320"/>
    <lineage>
        <taxon>Bacteria</taxon>
        <taxon>Bacillati</taxon>
        <taxon>Actinomycetota</taxon>
        <taxon>Actinomycetes</taxon>
        <taxon>Micrococcales</taxon>
        <taxon>Microbacteriaceae</taxon>
        <taxon>Leucobacter</taxon>
    </lineage>
</organism>
<evidence type="ECO:0000256" key="2">
    <source>
        <dbReference type="SAM" id="Phobius"/>
    </source>
</evidence>
<accession>A0A4R6SA41</accession>
<evidence type="ECO:0000313" key="5">
    <source>
        <dbReference type="Proteomes" id="UP000295601"/>
    </source>
</evidence>
<keyword evidence="2" id="KW-0472">Membrane</keyword>
<name>A0A4R6SA41_9MICO</name>
<evidence type="ECO:0000313" key="4">
    <source>
        <dbReference type="EMBL" id="TDP95816.1"/>
    </source>
</evidence>
<evidence type="ECO:0000256" key="1">
    <source>
        <dbReference type="SAM" id="MobiDB-lite"/>
    </source>
</evidence>
<proteinExistence type="predicted"/>
<feature type="domain" description="DUF4190" evidence="3">
    <location>
        <begin position="96"/>
        <end position="145"/>
    </location>
</feature>
<dbReference type="Proteomes" id="UP000295601">
    <property type="component" value="Unassembled WGS sequence"/>
</dbReference>
<keyword evidence="2" id="KW-0812">Transmembrane</keyword>
<keyword evidence="5" id="KW-1185">Reference proteome</keyword>
<protein>
    <submittedName>
        <fullName evidence="4">Uncharacterized protein DUF4190</fullName>
    </submittedName>
</protein>
<feature type="transmembrane region" description="Helical" evidence="2">
    <location>
        <begin position="127"/>
        <end position="158"/>
    </location>
</feature>
<dbReference type="OrthoDB" id="4374883at2"/>